<accession>A0AAE1HP33</accession>
<dbReference type="Pfam" id="PF13896">
    <property type="entry name" value="Glyco_transf_49"/>
    <property type="match status" value="1"/>
</dbReference>
<evidence type="ECO:0000313" key="3">
    <source>
        <dbReference type="Proteomes" id="UP001219518"/>
    </source>
</evidence>
<dbReference type="PANTHER" id="PTHR47412:SF1">
    <property type="entry name" value="FI01434P-RELATED"/>
    <property type="match status" value="1"/>
</dbReference>
<sequence>MKLQRRLHGVKAFRFKVFVLVLFLVFYLLLVNIFVGPEKSIVNLLSKINGHSRRPAREFASLPRTHVRRETESKPFAPGSFLKGEYPHNESYCWFKYGTIESFDWDNVSISVSPELKKKGPYRVIYNVIENMKKSEDFEPDVTYCTHVTPSFQCNVLEIVRRWDGPVSIAAYVPDYDATLSLLLFQRMCQCLPEMSRVSVHFVFPEASPPIFPKAAQMSFSSLESIDALIKFPADCSCPEAVLNGTLRTFREESGLTYPVNVARNVAREAAQTSHVLVSDVELLPSLNLVPSFRLLLKQYMPSSAPTRHVFVLPVFEIESRVRNIPATKEELQHLYSEGQAVYFHRWVCLHCQRFPGLERWLQRKKGTPFPISPNMMASPSPLKPLLVVRREFPHHRWEPIYIGTRNEPLYSEYLSWEGRQDKMTQMHAMCLLGYRFVILDGGFLVHTPGMKRPGRKHAESIAWRQPHEEVNARLYERIVRATENRLGSRPATCRLH</sequence>
<keyword evidence="1" id="KW-0472">Membrane</keyword>
<organism evidence="2 3">
    <name type="scientific">Frankliniella fusca</name>
    <dbReference type="NCBI Taxonomy" id="407009"/>
    <lineage>
        <taxon>Eukaryota</taxon>
        <taxon>Metazoa</taxon>
        <taxon>Ecdysozoa</taxon>
        <taxon>Arthropoda</taxon>
        <taxon>Hexapoda</taxon>
        <taxon>Insecta</taxon>
        <taxon>Pterygota</taxon>
        <taxon>Neoptera</taxon>
        <taxon>Paraneoptera</taxon>
        <taxon>Thysanoptera</taxon>
        <taxon>Terebrantia</taxon>
        <taxon>Thripoidea</taxon>
        <taxon>Thripidae</taxon>
        <taxon>Frankliniella</taxon>
    </lineage>
</organism>
<keyword evidence="1" id="KW-0812">Transmembrane</keyword>
<feature type="transmembrane region" description="Helical" evidence="1">
    <location>
        <begin position="12"/>
        <end position="35"/>
    </location>
</feature>
<dbReference type="EMBL" id="JAHWGI010001208">
    <property type="protein sequence ID" value="KAK3924909.1"/>
    <property type="molecule type" value="Genomic_DNA"/>
</dbReference>
<proteinExistence type="predicted"/>
<dbReference type="PANTHER" id="PTHR47412">
    <property type="entry name" value="FI01434P-RELATED"/>
    <property type="match status" value="1"/>
</dbReference>
<keyword evidence="3" id="KW-1185">Reference proteome</keyword>
<dbReference type="Proteomes" id="UP001219518">
    <property type="component" value="Unassembled WGS sequence"/>
</dbReference>
<reference evidence="2" key="1">
    <citation type="submission" date="2021-07" db="EMBL/GenBank/DDBJ databases">
        <authorList>
            <person name="Catto M.A."/>
            <person name="Jacobson A."/>
            <person name="Kennedy G."/>
            <person name="Labadie P."/>
            <person name="Hunt B.G."/>
            <person name="Srinivasan R."/>
        </authorList>
    </citation>
    <scope>NUCLEOTIDE SEQUENCE</scope>
    <source>
        <strain evidence="2">PL_HMW_Pooled</strain>
        <tissue evidence="2">Head</tissue>
    </source>
</reference>
<protein>
    <submittedName>
        <fullName evidence="2">Beta-1,4-glucuronyltransferase 1</fullName>
    </submittedName>
</protein>
<gene>
    <name evidence="2" type="ORF">KUF71_013182</name>
</gene>
<keyword evidence="1" id="KW-1133">Transmembrane helix</keyword>
<evidence type="ECO:0000313" key="2">
    <source>
        <dbReference type="EMBL" id="KAK3924909.1"/>
    </source>
</evidence>
<dbReference type="AlphaFoldDB" id="A0AAE1HP33"/>
<evidence type="ECO:0000256" key="1">
    <source>
        <dbReference type="SAM" id="Phobius"/>
    </source>
</evidence>
<reference evidence="2" key="2">
    <citation type="journal article" date="2023" name="BMC Genomics">
        <title>Pest status, molecular evolution, and epigenetic factors derived from the genome assembly of Frankliniella fusca, a thysanopteran phytovirus vector.</title>
        <authorList>
            <person name="Catto M.A."/>
            <person name="Labadie P.E."/>
            <person name="Jacobson A.L."/>
            <person name="Kennedy G.G."/>
            <person name="Srinivasan R."/>
            <person name="Hunt B.G."/>
        </authorList>
    </citation>
    <scope>NUCLEOTIDE SEQUENCE</scope>
    <source>
        <strain evidence="2">PL_HMW_Pooled</strain>
    </source>
</reference>
<name>A0AAE1HP33_9NEOP</name>
<comment type="caution">
    <text evidence="2">The sequence shown here is derived from an EMBL/GenBank/DDBJ whole genome shotgun (WGS) entry which is preliminary data.</text>
</comment>